<sequence>MGIWGDRNVRVHKKVSKSGKEIVSFVNSYISELNEIDKRNPQISLAVSKRRQPPDQVVKINFDAAYDGRLCQSTVGIVARD</sequence>
<name>A0A7J9AI18_9ROSI</name>
<organism evidence="1 2">
    <name type="scientific">Gossypium laxum</name>
    <dbReference type="NCBI Taxonomy" id="34288"/>
    <lineage>
        <taxon>Eukaryota</taxon>
        <taxon>Viridiplantae</taxon>
        <taxon>Streptophyta</taxon>
        <taxon>Embryophyta</taxon>
        <taxon>Tracheophyta</taxon>
        <taxon>Spermatophyta</taxon>
        <taxon>Magnoliopsida</taxon>
        <taxon>eudicotyledons</taxon>
        <taxon>Gunneridae</taxon>
        <taxon>Pentapetalae</taxon>
        <taxon>rosids</taxon>
        <taxon>malvids</taxon>
        <taxon>Malvales</taxon>
        <taxon>Malvaceae</taxon>
        <taxon>Malvoideae</taxon>
        <taxon>Gossypium</taxon>
    </lineage>
</organism>
<dbReference type="EMBL" id="JABEZV010000010">
    <property type="protein sequence ID" value="MBA0723099.1"/>
    <property type="molecule type" value="Genomic_DNA"/>
</dbReference>
<feature type="non-terminal residue" evidence="1">
    <location>
        <position position="81"/>
    </location>
</feature>
<protein>
    <submittedName>
        <fullName evidence="1">Uncharacterized protein</fullName>
    </submittedName>
</protein>
<proteinExistence type="predicted"/>
<reference evidence="1 2" key="1">
    <citation type="journal article" date="2019" name="Genome Biol. Evol.">
        <title>Insights into the evolution of the New World diploid cottons (Gossypium, subgenus Houzingenia) based on genome sequencing.</title>
        <authorList>
            <person name="Grover C.E."/>
            <person name="Arick M.A. 2nd"/>
            <person name="Thrash A."/>
            <person name="Conover J.L."/>
            <person name="Sanders W.S."/>
            <person name="Peterson D.G."/>
            <person name="Frelichowski J.E."/>
            <person name="Scheffler J.A."/>
            <person name="Scheffler B.E."/>
            <person name="Wendel J.F."/>
        </authorList>
    </citation>
    <scope>NUCLEOTIDE SEQUENCE [LARGE SCALE GENOMIC DNA]</scope>
    <source>
        <strain evidence="1">4</strain>
        <tissue evidence="1">Leaf</tissue>
    </source>
</reference>
<evidence type="ECO:0000313" key="2">
    <source>
        <dbReference type="Proteomes" id="UP000593574"/>
    </source>
</evidence>
<dbReference type="Proteomes" id="UP000593574">
    <property type="component" value="Unassembled WGS sequence"/>
</dbReference>
<keyword evidence="2" id="KW-1185">Reference proteome</keyword>
<accession>A0A7J9AI18</accession>
<dbReference type="AlphaFoldDB" id="A0A7J9AI18"/>
<comment type="caution">
    <text evidence="1">The sequence shown here is derived from an EMBL/GenBank/DDBJ whole genome shotgun (WGS) entry which is preliminary data.</text>
</comment>
<gene>
    <name evidence="1" type="ORF">Golax_003708</name>
</gene>
<evidence type="ECO:0000313" key="1">
    <source>
        <dbReference type="EMBL" id="MBA0723099.1"/>
    </source>
</evidence>